<comment type="caution">
    <text evidence="2">The sequence shown here is derived from an EMBL/GenBank/DDBJ whole genome shotgun (WGS) entry which is preliminary data.</text>
</comment>
<evidence type="ECO:0000313" key="3">
    <source>
        <dbReference type="Proteomes" id="UP000195897"/>
    </source>
</evidence>
<evidence type="ECO:0008006" key="4">
    <source>
        <dbReference type="Google" id="ProtNLM"/>
    </source>
</evidence>
<accession>A0A1Y4L5E9</accession>
<evidence type="ECO:0000256" key="1">
    <source>
        <dbReference type="SAM" id="MobiDB-lite"/>
    </source>
</evidence>
<dbReference type="AlphaFoldDB" id="A0A1Y4L5E9"/>
<dbReference type="Proteomes" id="UP000195897">
    <property type="component" value="Unassembled WGS sequence"/>
</dbReference>
<evidence type="ECO:0000313" key="2">
    <source>
        <dbReference type="EMBL" id="OUP51080.1"/>
    </source>
</evidence>
<organism evidence="2 3">
    <name type="scientific">Butyricicoccus pullicaecorum</name>
    <dbReference type="NCBI Taxonomy" id="501571"/>
    <lineage>
        <taxon>Bacteria</taxon>
        <taxon>Bacillati</taxon>
        <taxon>Bacillota</taxon>
        <taxon>Clostridia</taxon>
        <taxon>Eubacteriales</taxon>
        <taxon>Butyricicoccaceae</taxon>
        <taxon>Butyricicoccus</taxon>
    </lineage>
</organism>
<protein>
    <recommendedName>
        <fullName evidence="4">Tail terminator</fullName>
    </recommendedName>
</protein>
<dbReference type="EMBL" id="NFKK01000025">
    <property type="protein sequence ID" value="OUP51080.1"/>
    <property type="molecule type" value="Genomic_DNA"/>
</dbReference>
<name>A0A1Y4L5E9_9FIRM</name>
<reference evidence="3" key="1">
    <citation type="submission" date="2017-04" db="EMBL/GenBank/DDBJ databases">
        <title>Function of individual gut microbiota members based on whole genome sequencing of pure cultures obtained from chicken caecum.</title>
        <authorList>
            <person name="Medvecky M."/>
            <person name="Cejkova D."/>
            <person name="Polansky O."/>
            <person name="Karasova D."/>
            <person name="Kubasova T."/>
            <person name="Cizek A."/>
            <person name="Rychlik I."/>
        </authorList>
    </citation>
    <scope>NUCLEOTIDE SEQUENCE [LARGE SCALE GENOMIC DNA]</scope>
    <source>
        <strain evidence="3">An180</strain>
    </source>
</reference>
<sequence length="157" mass="17642">MTTQKDIMDALNDLTAQCFPGRTTYRDAWPEQFTRPSLFLVAEPREEIGGNRYTVELKQVFGVQINDAVDDHYEADTDRLSEETDRLMEELSLGVLPVGDRALHIDKLASERVEAASVIKVTLHWFDDRPQRKTEQPPAAKGLDIVTQVRNNGGGTA</sequence>
<dbReference type="RefSeq" id="WP_087374682.1">
    <property type="nucleotide sequence ID" value="NZ_NFKK01000025.1"/>
</dbReference>
<gene>
    <name evidence="2" type="ORF">B5F17_13565</name>
</gene>
<proteinExistence type="predicted"/>
<feature type="region of interest" description="Disordered" evidence="1">
    <location>
        <begin position="130"/>
        <end position="157"/>
    </location>
</feature>